<accession>A0A250L0B2</accession>
<gene>
    <name evidence="1" type="ORF">sS8_5262</name>
</gene>
<dbReference type="Proteomes" id="UP000266313">
    <property type="component" value="Chromosome"/>
</dbReference>
<evidence type="ECO:0000313" key="1">
    <source>
        <dbReference type="EMBL" id="BBA37184.1"/>
    </source>
</evidence>
<name>A0A250L0B2_9GAMM</name>
<dbReference type="AlphaFoldDB" id="A0A250L0B2"/>
<dbReference type="RefSeq" id="WP_119632214.1">
    <property type="nucleotide sequence ID" value="NZ_AP017928.1"/>
</dbReference>
<proteinExistence type="predicted"/>
<dbReference type="OrthoDB" id="8548296at2"/>
<dbReference type="EMBL" id="AP017928">
    <property type="protein sequence ID" value="BBA37184.1"/>
    <property type="molecule type" value="Genomic_DNA"/>
</dbReference>
<reference evidence="1 2" key="1">
    <citation type="submission" date="2016-12" db="EMBL/GenBank/DDBJ databases">
        <title>Genome sequencing of Methylocaldum marinum.</title>
        <authorList>
            <person name="Takeuchi M."/>
            <person name="Kamagata Y."/>
            <person name="Hiraoka S."/>
            <person name="Oshima K."/>
            <person name="Hattori M."/>
            <person name="Iwasaki W."/>
        </authorList>
    </citation>
    <scope>NUCLEOTIDE SEQUENCE [LARGE SCALE GENOMIC DNA]</scope>
    <source>
        <strain evidence="1 2">S8</strain>
    </source>
</reference>
<evidence type="ECO:0000313" key="2">
    <source>
        <dbReference type="Proteomes" id="UP000266313"/>
    </source>
</evidence>
<protein>
    <recommendedName>
        <fullName evidence="3">DUF883 domain-containing protein</fullName>
    </recommendedName>
</protein>
<evidence type="ECO:0008006" key="3">
    <source>
        <dbReference type="Google" id="ProtNLM"/>
    </source>
</evidence>
<organism evidence="1 2">
    <name type="scientific">Methylocaldum marinum</name>
    <dbReference type="NCBI Taxonomy" id="1432792"/>
    <lineage>
        <taxon>Bacteria</taxon>
        <taxon>Pseudomonadati</taxon>
        <taxon>Pseudomonadota</taxon>
        <taxon>Gammaproteobacteria</taxon>
        <taxon>Methylococcales</taxon>
        <taxon>Methylococcaceae</taxon>
        <taxon>Methylocaldum</taxon>
    </lineage>
</organism>
<keyword evidence="2" id="KW-1185">Reference proteome</keyword>
<dbReference type="KEGG" id="mmai:sS8_5262"/>
<sequence length="92" mass="9878">MATTDEITQDLKQDLATLKADVGNLMAVMKDLGVEQGRTAYARAREVGERARGQAVAAQESVEHYVEARPLTSLLVAFGTGFAIGTLLGTRR</sequence>